<dbReference type="CDD" id="cd03313">
    <property type="entry name" value="enolase"/>
    <property type="match status" value="1"/>
</dbReference>
<feature type="binding site" evidence="12">
    <location>
        <position position="163"/>
    </location>
    <ligand>
        <name>(2R)-2-phosphoglycerate</name>
        <dbReference type="ChEBI" id="CHEBI:58289"/>
    </ligand>
</feature>
<feature type="binding site" evidence="14">
    <location>
        <position position="285"/>
    </location>
    <ligand>
        <name>substrate</name>
    </ligand>
</feature>
<sequence>MTTIAKVHAREILDSRGNPTLEAEVTLADGSFGRAMVPSGASTGTKEAVELRDGDKTRYLGKGVRNAVANVNTTIAAALAGFDAADQAGLDKRLIDLDGTENKGRLGANALLGVSMANAHAVAASRKQPLWQYLAGGREAVLPVPMMNIINGGAHADNNVDMQEFMILPVGLPTFAESLRAGTEVFHALKSVLKGRGLGTAVGDEGGFAPDLRSNEEALETILEAIGKAGYKAGEDILLGLDVASSEFFENGKYNLTGEGKRLTSEQFVDFMAGWCAQYPIITIEDGMSEHDWAGWKLLTERIGNKVQLVGDDLFVTNPRIFKEGIDQGVANAILIKVNQIGTLTETLEAIAMADANKYAAIVSHRSGETEDTTIADIAVATTATQIKTGSLCRSDRVAKYNQLLRIEEALGAAAKYAGRDAFVSLKR</sequence>
<organism evidence="18 19">
    <name type="scientific">Lysobacter daejeonensis GH1-9</name>
    <dbReference type="NCBI Taxonomy" id="1385517"/>
    <lineage>
        <taxon>Bacteria</taxon>
        <taxon>Pseudomonadati</taxon>
        <taxon>Pseudomonadota</taxon>
        <taxon>Gammaproteobacteria</taxon>
        <taxon>Lysobacterales</taxon>
        <taxon>Lysobacteraceae</taxon>
        <taxon>Aerolutibacter</taxon>
    </lineage>
</organism>
<comment type="similarity">
    <text evidence="2 12">Belongs to the enolase family.</text>
</comment>
<evidence type="ECO:0000256" key="7">
    <source>
        <dbReference type="ARBA" id="ARBA00022723"/>
    </source>
</evidence>
<dbReference type="STRING" id="1385517.N800_13665"/>
<feature type="binding site" evidence="14">
    <location>
        <position position="164"/>
    </location>
    <ligand>
        <name>substrate</name>
    </ligand>
</feature>
<feature type="binding site" evidence="12">
    <location>
        <position position="337"/>
    </location>
    <ligand>
        <name>(2R)-2-phosphoglycerate</name>
        <dbReference type="ChEBI" id="CHEBI:58289"/>
    </ligand>
</feature>
<evidence type="ECO:0000256" key="3">
    <source>
        <dbReference type="ARBA" id="ARBA00012058"/>
    </source>
</evidence>
<name>A0A0A0EYR2_9GAMM</name>
<evidence type="ECO:0000256" key="10">
    <source>
        <dbReference type="ARBA" id="ARBA00023239"/>
    </source>
</evidence>
<dbReference type="SMART" id="SM01193">
    <property type="entry name" value="Enolase_N"/>
    <property type="match status" value="1"/>
</dbReference>
<evidence type="ECO:0000256" key="5">
    <source>
        <dbReference type="ARBA" id="ARBA00022490"/>
    </source>
</evidence>
<dbReference type="Gene3D" id="3.30.390.10">
    <property type="entry name" value="Enolase-like, N-terminal domain"/>
    <property type="match status" value="1"/>
</dbReference>
<comment type="subunit">
    <text evidence="12">Component of the RNA degradosome, a multiprotein complex involved in RNA processing and mRNA degradation.</text>
</comment>
<dbReference type="PRINTS" id="PR00148">
    <property type="entry name" value="ENOLASE"/>
</dbReference>
<dbReference type="PANTHER" id="PTHR11902">
    <property type="entry name" value="ENOLASE"/>
    <property type="match status" value="1"/>
</dbReference>
<feature type="domain" description="Enolase C-terminal TIM barrel" evidence="16">
    <location>
        <begin position="139"/>
        <end position="425"/>
    </location>
</feature>
<evidence type="ECO:0000256" key="11">
    <source>
        <dbReference type="ARBA" id="ARBA00045763"/>
    </source>
</evidence>
<accession>A0A0A0EYR2</accession>
<evidence type="ECO:0000256" key="9">
    <source>
        <dbReference type="ARBA" id="ARBA00023152"/>
    </source>
</evidence>
<evidence type="ECO:0000256" key="13">
    <source>
        <dbReference type="PIRSR" id="PIRSR001400-1"/>
    </source>
</evidence>
<keyword evidence="7 12" id="KW-0479">Metal-binding</keyword>
<evidence type="ECO:0000256" key="14">
    <source>
        <dbReference type="PIRSR" id="PIRSR001400-2"/>
    </source>
</evidence>
<dbReference type="SMART" id="SM01192">
    <property type="entry name" value="Enolase_C"/>
    <property type="match status" value="1"/>
</dbReference>
<feature type="binding site" evidence="12">
    <location>
        <position position="366"/>
    </location>
    <ligand>
        <name>(2R)-2-phosphoglycerate</name>
        <dbReference type="ChEBI" id="CHEBI:58289"/>
    </ligand>
</feature>
<dbReference type="InterPro" id="IPR000941">
    <property type="entry name" value="Enolase"/>
</dbReference>
<dbReference type="Pfam" id="PF00113">
    <property type="entry name" value="Enolase_C"/>
    <property type="match status" value="1"/>
</dbReference>
<dbReference type="NCBIfam" id="TIGR01060">
    <property type="entry name" value="eno"/>
    <property type="match status" value="1"/>
</dbReference>
<keyword evidence="6 12" id="KW-0964">Secreted</keyword>
<feature type="binding site" evidence="12 15">
    <location>
        <position position="312"/>
    </location>
    <ligand>
        <name>Mg(2+)</name>
        <dbReference type="ChEBI" id="CHEBI:18420"/>
    </ligand>
</feature>
<evidence type="ECO:0000313" key="18">
    <source>
        <dbReference type="EMBL" id="KGM55380.1"/>
    </source>
</evidence>
<dbReference type="InterPro" id="IPR020811">
    <property type="entry name" value="Enolase_N"/>
</dbReference>
<evidence type="ECO:0000256" key="12">
    <source>
        <dbReference type="HAMAP-Rule" id="MF_00318"/>
    </source>
</evidence>
<comment type="function">
    <text evidence="11 12">Catalyzes the reversible conversion of 2-phosphoglycerate (2-PG) into phosphoenolpyruvate (PEP). It is essential for the degradation of carbohydrates via glycolysis.</text>
</comment>
<comment type="cofactor">
    <cofactor evidence="12">
        <name>Mg(2+)</name>
        <dbReference type="ChEBI" id="CHEBI:18420"/>
    </cofactor>
    <text evidence="12">Binds a second Mg(2+) ion via substrate during catalysis.</text>
</comment>
<dbReference type="Proteomes" id="UP000029998">
    <property type="component" value="Unassembled WGS sequence"/>
</dbReference>
<dbReference type="InterPro" id="IPR036849">
    <property type="entry name" value="Enolase-like_C_sf"/>
</dbReference>
<feature type="active site" description="Proton donor" evidence="12 13">
    <location>
        <position position="205"/>
    </location>
</feature>
<feature type="binding site" evidence="12">
    <location>
        <position position="367"/>
    </location>
    <ligand>
        <name>(2R)-2-phosphoglycerate</name>
        <dbReference type="ChEBI" id="CHEBI:58289"/>
    </ligand>
</feature>
<keyword evidence="8 12" id="KW-0460">Magnesium</keyword>
<feature type="binding site" evidence="14">
    <location>
        <position position="388"/>
    </location>
    <ligand>
        <name>substrate</name>
    </ligand>
</feature>
<dbReference type="AlphaFoldDB" id="A0A0A0EYR2"/>
<dbReference type="SFLD" id="SFLDG00178">
    <property type="entry name" value="enolase"/>
    <property type="match status" value="1"/>
</dbReference>
<evidence type="ECO:0000256" key="4">
    <source>
        <dbReference type="ARBA" id="ARBA00017068"/>
    </source>
</evidence>
<feature type="binding site" evidence="14">
    <location>
        <position position="155"/>
    </location>
    <ligand>
        <name>substrate</name>
    </ligand>
</feature>
<dbReference type="SFLD" id="SFLDF00002">
    <property type="entry name" value="enolase"/>
    <property type="match status" value="1"/>
</dbReference>
<dbReference type="InterPro" id="IPR020809">
    <property type="entry name" value="Enolase_CS"/>
</dbReference>
<dbReference type="GO" id="GO:0006096">
    <property type="term" value="P:glycolytic process"/>
    <property type="evidence" value="ECO:0007669"/>
    <property type="project" value="UniProtKB-UniRule"/>
</dbReference>
<feature type="domain" description="Enolase N-terminal" evidence="17">
    <location>
        <begin position="4"/>
        <end position="134"/>
    </location>
</feature>
<comment type="caution">
    <text evidence="18">The sequence shown here is derived from an EMBL/GenBank/DDBJ whole genome shotgun (WGS) entry which is preliminary data.</text>
</comment>
<dbReference type="HAMAP" id="MF_00318">
    <property type="entry name" value="Enolase"/>
    <property type="match status" value="1"/>
</dbReference>
<dbReference type="GO" id="GO:0005576">
    <property type="term" value="C:extracellular region"/>
    <property type="evidence" value="ECO:0007669"/>
    <property type="project" value="UniProtKB-SubCell"/>
</dbReference>
<feature type="binding site" evidence="12 15">
    <location>
        <position position="242"/>
    </location>
    <ligand>
        <name>Mg(2+)</name>
        <dbReference type="ChEBI" id="CHEBI:18420"/>
    </ligand>
</feature>
<gene>
    <name evidence="12 18" type="primary">eno</name>
    <name evidence="18" type="ORF">N800_13665</name>
</gene>
<comment type="subcellular location">
    <subcellularLocation>
        <location evidence="12">Cytoplasm</location>
    </subcellularLocation>
    <subcellularLocation>
        <location evidence="12">Secreted</location>
    </subcellularLocation>
    <subcellularLocation>
        <location evidence="12">Cell surface</location>
    </subcellularLocation>
    <text evidence="12">Fractions of enolase are present in both the cytoplasm and on the cell surface.</text>
</comment>
<dbReference type="InterPro" id="IPR029017">
    <property type="entry name" value="Enolase-like_N"/>
</dbReference>
<dbReference type="OrthoDB" id="9804716at2"/>
<comment type="cofactor">
    <cofactor evidence="15">
        <name>Mg(2+)</name>
        <dbReference type="ChEBI" id="CHEBI:18420"/>
    </cofactor>
    <text evidence="15">Mg(2+) is required for catalysis and for stabilizing the dimer.</text>
</comment>
<proteinExistence type="inferred from homology"/>
<evidence type="ECO:0000256" key="1">
    <source>
        <dbReference type="ARBA" id="ARBA00005031"/>
    </source>
</evidence>
<feature type="binding site" evidence="12 15">
    <location>
        <position position="285"/>
    </location>
    <ligand>
        <name>Mg(2+)</name>
        <dbReference type="ChEBI" id="CHEBI:18420"/>
    </ligand>
</feature>
<dbReference type="UniPathway" id="UPA00109">
    <property type="reaction ID" value="UER00187"/>
</dbReference>
<dbReference type="eggNOG" id="COG0148">
    <property type="taxonomic scope" value="Bacteria"/>
</dbReference>
<feature type="binding site" evidence="14">
    <location>
        <position position="312"/>
    </location>
    <ligand>
        <name>substrate</name>
    </ligand>
</feature>
<dbReference type="FunFam" id="3.20.20.120:FF:000001">
    <property type="entry name" value="Enolase"/>
    <property type="match status" value="1"/>
</dbReference>
<dbReference type="SFLD" id="SFLDS00001">
    <property type="entry name" value="Enolase"/>
    <property type="match status" value="1"/>
</dbReference>
<keyword evidence="9 12" id="KW-0324">Glycolysis</keyword>
<dbReference type="PIRSF" id="PIRSF001400">
    <property type="entry name" value="Enolase"/>
    <property type="match status" value="1"/>
</dbReference>
<comment type="catalytic activity">
    <reaction evidence="12">
        <text>(2R)-2-phosphoglycerate = phosphoenolpyruvate + H2O</text>
        <dbReference type="Rhea" id="RHEA:10164"/>
        <dbReference type="ChEBI" id="CHEBI:15377"/>
        <dbReference type="ChEBI" id="CHEBI:58289"/>
        <dbReference type="ChEBI" id="CHEBI:58702"/>
        <dbReference type="EC" id="4.2.1.11"/>
    </reaction>
</comment>
<keyword evidence="10 12" id="KW-0456">Lyase</keyword>
<evidence type="ECO:0000256" key="15">
    <source>
        <dbReference type="PIRSR" id="PIRSR001400-3"/>
    </source>
</evidence>
<dbReference type="SUPFAM" id="SSF51604">
    <property type="entry name" value="Enolase C-terminal domain-like"/>
    <property type="match status" value="1"/>
</dbReference>
<dbReference type="GO" id="GO:0004634">
    <property type="term" value="F:phosphopyruvate hydratase activity"/>
    <property type="evidence" value="ECO:0007669"/>
    <property type="project" value="UniProtKB-UniRule"/>
</dbReference>
<evidence type="ECO:0000256" key="8">
    <source>
        <dbReference type="ARBA" id="ARBA00022842"/>
    </source>
</evidence>
<feature type="binding site" evidence="14">
    <location>
        <begin position="364"/>
        <end position="367"/>
    </location>
    <ligand>
        <name>substrate</name>
    </ligand>
</feature>
<dbReference type="PROSITE" id="PS00164">
    <property type="entry name" value="ENOLASE"/>
    <property type="match status" value="1"/>
</dbReference>
<dbReference type="GO" id="GO:0000015">
    <property type="term" value="C:phosphopyruvate hydratase complex"/>
    <property type="evidence" value="ECO:0007669"/>
    <property type="project" value="InterPro"/>
</dbReference>
<dbReference type="Pfam" id="PF03952">
    <property type="entry name" value="Enolase_N"/>
    <property type="match status" value="1"/>
</dbReference>
<feature type="active site" description="Proton acceptor" evidence="12 13">
    <location>
        <position position="337"/>
    </location>
</feature>
<comment type="pathway">
    <text evidence="1 12">Carbohydrate degradation; glycolysis; pyruvate from D-glyceraldehyde 3-phosphate: step 4/5.</text>
</comment>
<dbReference type="SUPFAM" id="SSF54826">
    <property type="entry name" value="Enolase N-terminal domain-like"/>
    <property type="match status" value="1"/>
</dbReference>
<dbReference type="EC" id="4.2.1.11" evidence="3 12"/>
<protein>
    <recommendedName>
        <fullName evidence="4 12">Enolase</fullName>
        <ecNumber evidence="3 12">4.2.1.11</ecNumber>
    </recommendedName>
    <alternativeName>
        <fullName evidence="12">2-phospho-D-glycerate hydro-lyase</fullName>
    </alternativeName>
    <alternativeName>
        <fullName evidence="12">2-phosphoglycerate dehydratase</fullName>
    </alternativeName>
</protein>
<dbReference type="FunFam" id="3.30.390.10:FF:000001">
    <property type="entry name" value="Enolase"/>
    <property type="match status" value="1"/>
</dbReference>
<evidence type="ECO:0000256" key="2">
    <source>
        <dbReference type="ARBA" id="ARBA00009604"/>
    </source>
</evidence>
<keyword evidence="5 12" id="KW-0963">Cytoplasm</keyword>
<evidence type="ECO:0000313" key="19">
    <source>
        <dbReference type="Proteomes" id="UP000029998"/>
    </source>
</evidence>
<dbReference type="GO" id="GO:0000287">
    <property type="term" value="F:magnesium ion binding"/>
    <property type="evidence" value="ECO:0007669"/>
    <property type="project" value="UniProtKB-UniRule"/>
</dbReference>
<evidence type="ECO:0000259" key="17">
    <source>
        <dbReference type="SMART" id="SM01193"/>
    </source>
</evidence>
<dbReference type="EMBL" id="AVPU01000005">
    <property type="protein sequence ID" value="KGM55380.1"/>
    <property type="molecule type" value="Genomic_DNA"/>
</dbReference>
<feature type="binding site" evidence="12">
    <location>
        <position position="388"/>
    </location>
    <ligand>
        <name>(2R)-2-phosphoglycerate</name>
        <dbReference type="ChEBI" id="CHEBI:58289"/>
    </ligand>
</feature>
<dbReference type="RefSeq" id="WP_036135207.1">
    <property type="nucleotide sequence ID" value="NZ_AVPU01000005.1"/>
</dbReference>
<evidence type="ECO:0000259" key="16">
    <source>
        <dbReference type="SMART" id="SM01192"/>
    </source>
</evidence>
<dbReference type="GO" id="GO:0009986">
    <property type="term" value="C:cell surface"/>
    <property type="evidence" value="ECO:0007669"/>
    <property type="project" value="UniProtKB-SubCell"/>
</dbReference>
<reference evidence="18 19" key="1">
    <citation type="submission" date="2013-08" db="EMBL/GenBank/DDBJ databases">
        <title>Genome sequencing of Lysobacter.</title>
        <authorList>
            <person name="Zhang S."/>
            <person name="Wang G."/>
        </authorList>
    </citation>
    <scope>NUCLEOTIDE SEQUENCE [LARGE SCALE GENOMIC DNA]</scope>
    <source>
        <strain evidence="18 19">GH1-9</strain>
    </source>
</reference>
<dbReference type="PANTHER" id="PTHR11902:SF1">
    <property type="entry name" value="ENOLASE"/>
    <property type="match status" value="1"/>
</dbReference>
<evidence type="ECO:0000256" key="6">
    <source>
        <dbReference type="ARBA" id="ARBA00022525"/>
    </source>
</evidence>
<keyword evidence="19" id="KW-1185">Reference proteome</keyword>
<dbReference type="InterPro" id="IPR020810">
    <property type="entry name" value="Enolase_C"/>
</dbReference>
<dbReference type="Gene3D" id="3.20.20.120">
    <property type="entry name" value="Enolase-like C-terminal domain"/>
    <property type="match status" value="1"/>
</dbReference>